<keyword evidence="9 13" id="KW-0804">Transcription</keyword>
<dbReference type="SMART" id="SM00980">
    <property type="entry name" value="THAP"/>
    <property type="match status" value="1"/>
</dbReference>
<feature type="signal peptide" evidence="14">
    <location>
        <begin position="1"/>
        <end position="19"/>
    </location>
</feature>
<dbReference type="GO" id="GO:0005654">
    <property type="term" value="C:nucleoplasm"/>
    <property type="evidence" value="ECO:0007669"/>
    <property type="project" value="UniProtKB-SubCell"/>
</dbReference>
<evidence type="ECO:0000256" key="7">
    <source>
        <dbReference type="ARBA" id="ARBA00023054"/>
    </source>
</evidence>
<evidence type="ECO:0000256" key="9">
    <source>
        <dbReference type="ARBA" id="ARBA00023163"/>
    </source>
</evidence>
<evidence type="ECO:0000256" key="6">
    <source>
        <dbReference type="ARBA" id="ARBA00023015"/>
    </source>
</evidence>
<protein>
    <recommendedName>
        <fullName evidence="13">THAP domain-containing protein 1</fullName>
    </recommendedName>
</protein>
<reference evidence="16" key="1">
    <citation type="submission" date="2025-08" db="UniProtKB">
        <authorList>
            <consortium name="Ensembl"/>
        </authorList>
    </citation>
    <scope>IDENTIFICATION</scope>
</reference>
<evidence type="ECO:0000256" key="8">
    <source>
        <dbReference type="ARBA" id="ARBA00023125"/>
    </source>
</evidence>
<keyword evidence="4 12" id="KW-0863">Zinc-finger</keyword>
<dbReference type="Pfam" id="PF05485">
    <property type="entry name" value="THAP"/>
    <property type="match status" value="1"/>
</dbReference>
<dbReference type="InterPro" id="IPR026516">
    <property type="entry name" value="THAP1/10"/>
</dbReference>
<keyword evidence="5" id="KW-0862">Zinc</keyword>
<feature type="chain" id="PRO_5017484890" description="THAP domain-containing protein 1" evidence="14">
    <location>
        <begin position="20"/>
        <end position="132"/>
    </location>
</feature>
<dbReference type="PANTHER" id="PTHR46600:SF1">
    <property type="entry name" value="THAP DOMAIN-CONTAINING PROTEIN 1"/>
    <property type="match status" value="1"/>
</dbReference>
<comment type="subcellular location">
    <subcellularLocation>
        <location evidence="1 13">Nucleus</location>
        <location evidence="1 13">Nucleoplasm</location>
    </subcellularLocation>
</comment>
<keyword evidence="14" id="KW-0732">Signal</keyword>
<evidence type="ECO:0000256" key="1">
    <source>
        <dbReference type="ARBA" id="ARBA00004642"/>
    </source>
</evidence>
<evidence type="ECO:0000256" key="14">
    <source>
        <dbReference type="SAM" id="SignalP"/>
    </source>
</evidence>
<evidence type="ECO:0000256" key="11">
    <source>
        <dbReference type="ARBA" id="ARBA00023306"/>
    </source>
</evidence>
<dbReference type="Ensembl" id="ENSSLDT00000015267.1">
    <property type="protein sequence ID" value="ENSSLDP00000014699.1"/>
    <property type="gene ID" value="ENSSLDG00000011727.1"/>
</dbReference>
<evidence type="ECO:0000256" key="3">
    <source>
        <dbReference type="ARBA" id="ARBA00022723"/>
    </source>
</evidence>
<dbReference type="GO" id="GO:0043565">
    <property type="term" value="F:sequence-specific DNA binding"/>
    <property type="evidence" value="ECO:0007669"/>
    <property type="project" value="UniProtKB-UniRule"/>
</dbReference>
<dbReference type="PANTHER" id="PTHR46600">
    <property type="entry name" value="THAP DOMAIN-CONTAINING"/>
    <property type="match status" value="1"/>
</dbReference>
<accession>A0A3B4XAE7</accession>
<dbReference type="Proteomes" id="UP000261360">
    <property type="component" value="Unplaced"/>
</dbReference>
<keyword evidence="3" id="KW-0479">Metal-binding</keyword>
<keyword evidence="11 13" id="KW-0131">Cell cycle</keyword>
<evidence type="ECO:0000256" key="12">
    <source>
        <dbReference type="PROSITE-ProRule" id="PRU00309"/>
    </source>
</evidence>
<keyword evidence="7 13" id="KW-0175">Coiled coil</keyword>
<evidence type="ECO:0000256" key="13">
    <source>
        <dbReference type="RuleBase" id="RU369073"/>
    </source>
</evidence>
<dbReference type="GO" id="GO:0001935">
    <property type="term" value="P:endothelial cell proliferation"/>
    <property type="evidence" value="ECO:0007669"/>
    <property type="project" value="UniProtKB-UniRule"/>
</dbReference>
<dbReference type="GO" id="GO:0008270">
    <property type="term" value="F:zinc ion binding"/>
    <property type="evidence" value="ECO:0007669"/>
    <property type="project" value="UniProtKB-KW"/>
</dbReference>
<dbReference type="GeneTree" id="ENSGT00940000177500"/>
<dbReference type="InterPro" id="IPR038441">
    <property type="entry name" value="THAP_Znf_sf"/>
</dbReference>
<comment type="similarity">
    <text evidence="2 13">Belongs to the THAP1 family.</text>
</comment>
<sequence>MLCVCVYVCLCVCVKTVCTQSHPYLSFHDFPSDDQLRASWVTAIRREEGATFKILRGSTYVCSLHFNNDDIYCTPKGFRRIKRGAVPSKFAWNDLPNYKVLKLSKCTKIIFHEQAYTRFYACGDFCATFPIL</sequence>
<name>A0A3B4XAE7_SERLL</name>
<keyword evidence="17" id="KW-1185">Reference proteome</keyword>
<evidence type="ECO:0000313" key="16">
    <source>
        <dbReference type="Ensembl" id="ENSSLDP00000014699.1"/>
    </source>
</evidence>
<comment type="function">
    <text evidence="13">DNA-binding transcription regulator that regulates endothelial cell proliferation and G1/S cell-cycle progression. Specifically binds the 5'-[AT]NTNN[GT]GGCA[AGT]-3' core DNA sequence and acts by modulating expression of pRB-E2F cell-cycle target genes.</text>
</comment>
<evidence type="ECO:0000256" key="5">
    <source>
        <dbReference type="ARBA" id="ARBA00022833"/>
    </source>
</evidence>
<feature type="domain" description="THAP-type" evidence="15">
    <location>
        <begin position="1"/>
        <end position="90"/>
    </location>
</feature>
<keyword evidence="10 13" id="KW-0539">Nucleus</keyword>
<dbReference type="SUPFAM" id="SSF57716">
    <property type="entry name" value="Glucocorticoid receptor-like (DNA-binding domain)"/>
    <property type="match status" value="1"/>
</dbReference>
<dbReference type="GO" id="GO:0003700">
    <property type="term" value="F:DNA-binding transcription factor activity"/>
    <property type="evidence" value="ECO:0007669"/>
    <property type="project" value="UniProtKB-UniRule"/>
</dbReference>
<dbReference type="PROSITE" id="PS50950">
    <property type="entry name" value="ZF_THAP"/>
    <property type="match status" value="1"/>
</dbReference>
<dbReference type="AlphaFoldDB" id="A0A3B4XAE7"/>
<keyword evidence="8 12" id="KW-0238">DNA-binding</keyword>
<dbReference type="SMART" id="SM00692">
    <property type="entry name" value="DM3"/>
    <property type="match status" value="1"/>
</dbReference>
<evidence type="ECO:0000259" key="15">
    <source>
        <dbReference type="PROSITE" id="PS50950"/>
    </source>
</evidence>
<proteinExistence type="inferred from homology"/>
<evidence type="ECO:0000256" key="2">
    <source>
        <dbReference type="ARBA" id="ARBA00006177"/>
    </source>
</evidence>
<evidence type="ECO:0000256" key="10">
    <source>
        <dbReference type="ARBA" id="ARBA00023242"/>
    </source>
</evidence>
<evidence type="ECO:0000313" key="17">
    <source>
        <dbReference type="Proteomes" id="UP000261360"/>
    </source>
</evidence>
<organism evidence="16 17">
    <name type="scientific">Seriola lalandi dorsalis</name>
    <dbReference type="NCBI Taxonomy" id="1841481"/>
    <lineage>
        <taxon>Eukaryota</taxon>
        <taxon>Metazoa</taxon>
        <taxon>Chordata</taxon>
        <taxon>Craniata</taxon>
        <taxon>Vertebrata</taxon>
        <taxon>Euteleostomi</taxon>
        <taxon>Actinopterygii</taxon>
        <taxon>Neopterygii</taxon>
        <taxon>Teleostei</taxon>
        <taxon>Neoteleostei</taxon>
        <taxon>Acanthomorphata</taxon>
        <taxon>Carangaria</taxon>
        <taxon>Carangiformes</taxon>
        <taxon>Carangidae</taxon>
        <taxon>Seriola</taxon>
    </lineage>
</organism>
<dbReference type="InterPro" id="IPR006612">
    <property type="entry name" value="THAP_Znf"/>
</dbReference>
<dbReference type="Gene3D" id="6.20.210.20">
    <property type="entry name" value="THAP domain"/>
    <property type="match status" value="1"/>
</dbReference>
<keyword evidence="6 13" id="KW-0805">Transcription regulation</keyword>
<evidence type="ECO:0000256" key="4">
    <source>
        <dbReference type="ARBA" id="ARBA00022771"/>
    </source>
</evidence>
<reference evidence="16" key="2">
    <citation type="submission" date="2025-09" db="UniProtKB">
        <authorList>
            <consortium name="Ensembl"/>
        </authorList>
    </citation>
    <scope>IDENTIFICATION</scope>
</reference>